<comment type="subcellular location">
    <subcellularLocation>
        <location evidence="1">Nucleus</location>
    </subcellularLocation>
</comment>
<keyword evidence="5" id="KW-0862">Zinc</keyword>
<dbReference type="FunFam" id="3.30.160.60:FF:000125">
    <property type="entry name" value="Putative zinc finger protein 143"/>
    <property type="match status" value="1"/>
</dbReference>
<accession>A0A0H5RFX5</accession>
<dbReference type="PROSITE" id="PS50157">
    <property type="entry name" value="ZINC_FINGER_C2H2_2"/>
    <property type="match status" value="5"/>
</dbReference>
<dbReference type="GO" id="GO:0000981">
    <property type="term" value="F:DNA-binding transcription factor activity, RNA polymerase II-specific"/>
    <property type="evidence" value="ECO:0007669"/>
    <property type="project" value="TreeGrafter"/>
</dbReference>
<dbReference type="FunFam" id="3.30.160.60:FF:000624">
    <property type="entry name" value="zinc finger protein 697"/>
    <property type="match status" value="1"/>
</dbReference>
<dbReference type="GO" id="GO:0000978">
    <property type="term" value="F:RNA polymerase II cis-regulatory region sequence-specific DNA binding"/>
    <property type="evidence" value="ECO:0007669"/>
    <property type="project" value="TreeGrafter"/>
</dbReference>
<organism evidence="9">
    <name type="scientific">Spongospora subterranea</name>
    <dbReference type="NCBI Taxonomy" id="70186"/>
    <lineage>
        <taxon>Eukaryota</taxon>
        <taxon>Sar</taxon>
        <taxon>Rhizaria</taxon>
        <taxon>Endomyxa</taxon>
        <taxon>Phytomyxea</taxon>
        <taxon>Plasmodiophorida</taxon>
        <taxon>Plasmodiophoridae</taxon>
        <taxon>Spongospora</taxon>
    </lineage>
</organism>
<feature type="domain" description="C2H2-type" evidence="8">
    <location>
        <begin position="67"/>
        <end position="94"/>
    </location>
</feature>
<keyword evidence="3" id="KW-0677">Repeat</keyword>
<dbReference type="GO" id="GO:0008270">
    <property type="term" value="F:zinc ion binding"/>
    <property type="evidence" value="ECO:0007669"/>
    <property type="project" value="UniProtKB-KW"/>
</dbReference>
<evidence type="ECO:0000256" key="3">
    <source>
        <dbReference type="ARBA" id="ARBA00022737"/>
    </source>
</evidence>
<keyword evidence="4 7" id="KW-0863">Zinc-finger</keyword>
<keyword evidence="6" id="KW-0539">Nucleus</keyword>
<dbReference type="FunFam" id="3.30.160.60:FF:001818">
    <property type="entry name" value="GDNF-inducible zinc finger protein 1 isoform X1"/>
    <property type="match status" value="1"/>
</dbReference>
<name>A0A0H5RFX5_9EUKA</name>
<evidence type="ECO:0000256" key="4">
    <source>
        <dbReference type="ARBA" id="ARBA00022771"/>
    </source>
</evidence>
<feature type="domain" description="C2H2-type" evidence="8">
    <location>
        <begin position="39"/>
        <end position="66"/>
    </location>
</feature>
<dbReference type="PROSITE" id="PS00028">
    <property type="entry name" value="ZINC_FINGER_C2H2_1"/>
    <property type="match status" value="4"/>
</dbReference>
<dbReference type="InterPro" id="IPR013087">
    <property type="entry name" value="Znf_C2H2_type"/>
</dbReference>
<dbReference type="SUPFAM" id="SSF57667">
    <property type="entry name" value="beta-beta-alpha zinc fingers"/>
    <property type="match status" value="3"/>
</dbReference>
<dbReference type="Gene3D" id="3.30.160.60">
    <property type="entry name" value="Classic Zinc Finger"/>
    <property type="match status" value="5"/>
</dbReference>
<feature type="domain" description="C2H2-type" evidence="8">
    <location>
        <begin position="125"/>
        <end position="152"/>
    </location>
</feature>
<reference evidence="9" key="1">
    <citation type="submission" date="2015-04" db="EMBL/GenBank/DDBJ databases">
        <title>The genome sequence of the plant pathogenic Rhizarian Plasmodiophora brassicae reveals insights in its biotrophic life cycle and the origin of chitin synthesis.</title>
        <authorList>
            <person name="Schwelm A."/>
            <person name="Fogelqvist J."/>
            <person name="Knaust A."/>
            <person name="Julke S."/>
            <person name="Lilja T."/>
            <person name="Dhandapani V."/>
            <person name="Bonilla-Rosso G."/>
            <person name="Karlsson M."/>
            <person name="Shevchenko A."/>
            <person name="Choi S.R."/>
            <person name="Kim H.G."/>
            <person name="Park J.Y."/>
            <person name="Lim Y.P."/>
            <person name="Ludwig-Muller J."/>
            <person name="Dixelius C."/>
        </authorList>
    </citation>
    <scope>NUCLEOTIDE SEQUENCE</scope>
    <source>
        <tissue evidence="9">Potato root galls</tissue>
    </source>
</reference>
<evidence type="ECO:0000256" key="1">
    <source>
        <dbReference type="ARBA" id="ARBA00004123"/>
    </source>
</evidence>
<dbReference type="PANTHER" id="PTHR14003:SF23">
    <property type="entry name" value="ZINC FINGER PROTEIN 143"/>
    <property type="match status" value="1"/>
</dbReference>
<evidence type="ECO:0000256" key="6">
    <source>
        <dbReference type="ARBA" id="ARBA00023242"/>
    </source>
</evidence>
<sequence length="218" mass="24040">MTVAYPLIPVPRRVSNCWALPNKAVPFAVAFPIHDPTRYYCSRCNKSFSKPSTLKSHLRVHTGERPFACSECSKAFSNSGDLRKHARLHSGERPFLCNFSGCTKAFTRADHLKTHGRTHSGNRPFQCGICDKTFSTASNAKTHQRTHTGEKPFICACGKRFSTAGNLTVHERTHLSTRQSLSPTTSGDEATSLCSNGTQDLHDCGVNGPLNISIQYNQ</sequence>
<feature type="domain" description="C2H2-type" evidence="8">
    <location>
        <begin position="95"/>
        <end position="124"/>
    </location>
</feature>
<proteinExistence type="predicted"/>
<evidence type="ECO:0000313" key="9">
    <source>
        <dbReference type="EMBL" id="CRZ12452.1"/>
    </source>
</evidence>
<dbReference type="SMART" id="SM00355">
    <property type="entry name" value="ZnF_C2H2"/>
    <property type="match status" value="5"/>
</dbReference>
<dbReference type="FunFam" id="3.30.160.60:FF:002343">
    <property type="entry name" value="Zinc finger protein 33A"/>
    <property type="match status" value="1"/>
</dbReference>
<dbReference type="InterPro" id="IPR036236">
    <property type="entry name" value="Znf_C2H2_sf"/>
</dbReference>
<evidence type="ECO:0000259" key="8">
    <source>
        <dbReference type="PROSITE" id="PS50157"/>
    </source>
</evidence>
<dbReference type="PANTHER" id="PTHR14003">
    <property type="entry name" value="TRANSCRIPTIONAL REPRESSOR PROTEIN YY"/>
    <property type="match status" value="1"/>
</dbReference>
<dbReference type="GO" id="GO:0000785">
    <property type="term" value="C:chromatin"/>
    <property type="evidence" value="ECO:0007669"/>
    <property type="project" value="TreeGrafter"/>
</dbReference>
<dbReference type="GO" id="GO:0031519">
    <property type="term" value="C:PcG protein complex"/>
    <property type="evidence" value="ECO:0007669"/>
    <property type="project" value="TreeGrafter"/>
</dbReference>
<dbReference type="FunFam" id="3.30.160.60:FF:001158">
    <property type="entry name" value="zinc finger protein 22"/>
    <property type="match status" value="1"/>
</dbReference>
<evidence type="ECO:0000256" key="7">
    <source>
        <dbReference type="PROSITE-ProRule" id="PRU00042"/>
    </source>
</evidence>
<dbReference type="AlphaFoldDB" id="A0A0H5RFX5"/>
<feature type="domain" description="C2H2-type" evidence="8">
    <location>
        <begin position="153"/>
        <end position="179"/>
    </location>
</feature>
<dbReference type="EMBL" id="HACM01012010">
    <property type="protein sequence ID" value="CRZ12452.1"/>
    <property type="molecule type" value="Transcribed_RNA"/>
</dbReference>
<dbReference type="Pfam" id="PF00096">
    <property type="entry name" value="zf-C2H2"/>
    <property type="match status" value="5"/>
</dbReference>
<keyword evidence="2" id="KW-0479">Metal-binding</keyword>
<dbReference type="GO" id="GO:0005667">
    <property type="term" value="C:transcription regulator complex"/>
    <property type="evidence" value="ECO:0007669"/>
    <property type="project" value="TreeGrafter"/>
</dbReference>
<protein>
    <recommendedName>
        <fullName evidence="8">C2H2-type domain-containing protein</fullName>
    </recommendedName>
</protein>
<evidence type="ECO:0000256" key="2">
    <source>
        <dbReference type="ARBA" id="ARBA00022723"/>
    </source>
</evidence>
<evidence type="ECO:0000256" key="5">
    <source>
        <dbReference type="ARBA" id="ARBA00022833"/>
    </source>
</evidence>